<dbReference type="EMBL" id="UNQJ01000003">
    <property type="protein sequence ID" value="SYZ32902.1"/>
    <property type="molecule type" value="Genomic_DNA"/>
</dbReference>
<keyword evidence="1" id="KW-1133">Transmembrane helix</keyword>
<evidence type="ECO:0000313" key="3">
    <source>
        <dbReference type="Proteomes" id="UP000263928"/>
    </source>
</evidence>
<dbReference type="Proteomes" id="UP000263928">
    <property type="component" value="Unassembled WGS sequence"/>
</dbReference>
<evidence type="ECO:0000313" key="2">
    <source>
        <dbReference type="EMBL" id="SYZ32902.1"/>
    </source>
</evidence>
<accession>A0A383S5R2</accession>
<keyword evidence="3" id="KW-1185">Reference proteome</keyword>
<proteinExistence type="predicted"/>
<dbReference type="AlphaFoldDB" id="A0A383S5R2"/>
<keyword evidence="1" id="KW-0472">Membrane</keyword>
<sequence>MTVTSLRDDFLIMAAFMLIGFFAREKIKILQKLYLPASLIGGLMAHPNRGCRSWGLNPPVSRRLRVM</sequence>
<protein>
    <submittedName>
        <fullName evidence="2">Uncharacterized protein</fullName>
    </submittedName>
</protein>
<feature type="transmembrane region" description="Helical" evidence="1">
    <location>
        <begin position="6"/>
        <end position="23"/>
    </location>
</feature>
<name>A0A383S5R2_9ACTN</name>
<reference evidence="3" key="1">
    <citation type="submission" date="2018-08" db="EMBL/GenBank/DDBJ databases">
        <authorList>
            <person name="Hornung B."/>
        </authorList>
    </citation>
    <scope>NUCLEOTIDE SEQUENCE [LARGE SCALE GENOMIC DNA]</scope>
</reference>
<evidence type="ECO:0000256" key="1">
    <source>
        <dbReference type="SAM" id="Phobius"/>
    </source>
</evidence>
<organism evidence="2 3">
    <name type="scientific">Propionibacterium australiense</name>
    <dbReference type="NCBI Taxonomy" id="119981"/>
    <lineage>
        <taxon>Bacteria</taxon>
        <taxon>Bacillati</taxon>
        <taxon>Actinomycetota</taxon>
        <taxon>Actinomycetes</taxon>
        <taxon>Propionibacteriales</taxon>
        <taxon>Propionibacteriaceae</taxon>
        <taxon>Propionibacterium</taxon>
    </lineage>
</organism>
<gene>
    <name evidence="2" type="ORF">PROPAUS_0813</name>
</gene>
<keyword evidence="1" id="KW-0812">Transmembrane</keyword>